<dbReference type="OrthoDB" id="6773229at2759"/>
<evidence type="ECO:0000313" key="2">
    <source>
        <dbReference type="EMBL" id="CAH0560575.1"/>
    </source>
</evidence>
<organism evidence="2 3">
    <name type="scientific">Brassicogethes aeneus</name>
    <name type="common">Rape pollen beetle</name>
    <name type="synonym">Meligethes aeneus</name>
    <dbReference type="NCBI Taxonomy" id="1431903"/>
    <lineage>
        <taxon>Eukaryota</taxon>
        <taxon>Metazoa</taxon>
        <taxon>Ecdysozoa</taxon>
        <taxon>Arthropoda</taxon>
        <taxon>Hexapoda</taxon>
        <taxon>Insecta</taxon>
        <taxon>Pterygota</taxon>
        <taxon>Neoptera</taxon>
        <taxon>Endopterygota</taxon>
        <taxon>Coleoptera</taxon>
        <taxon>Polyphaga</taxon>
        <taxon>Cucujiformia</taxon>
        <taxon>Nitidulidae</taxon>
        <taxon>Meligethinae</taxon>
        <taxon>Brassicogethes</taxon>
    </lineage>
</organism>
<accession>A0A9P0FLS8</accession>
<dbReference type="AlphaFoldDB" id="A0A9P0FLS8"/>
<dbReference type="EMBL" id="OV121138">
    <property type="protein sequence ID" value="CAH0560575.1"/>
    <property type="molecule type" value="Genomic_DNA"/>
</dbReference>
<feature type="compositionally biased region" description="Pro residues" evidence="1">
    <location>
        <begin position="464"/>
        <end position="473"/>
    </location>
</feature>
<feature type="region of interest" description="Disordered" evidence="1">
    <location>
        <begin position="150"/>
        <end position="173"/>
    </location>
</feature>
<keyword evidence="3" id="KW-1185">Reference proteome</keyword>
<evidence type="ECO:0000313" key="3">
    <source>
        <dbReference type="Proteomes" id="UP001154078"/>
    </source>
</evidence>
<reference evidence="2" key="1">
    <citation type="submission" date="2021-12" db="EMBL/GenBank/DDBJ databases">
        <authorList>
            <person name="King R."/>
        </authorList>
    </citation>
    <scope>NUCLEOTIDE SEQUENCE</scope>
</reference>
<sequence>MADEQVKDILYQFDMVDLSLKEEENRSQSDREFRASTKGDFCSRVLKKTQLGRVLLEKHKQTPRVANDRHQVALKVLEALLEEDPARGIKRVEFQDLAEELATLFPGTEPNAWFIPYRPKTEQIKQRNAGGPLYHSYNWLRKQFRTEGILSPSSRSSSSRSSKQAGTSLHQVQKDDYPLEVPDKFLEDISFLERSTHPWKVVEASWKRTFQIRQKILKSESTFVPYFQRFKSLNCNQGYRLILNDFNELYSSAASPSLFHNQLYSLSERIIKTSVDKVKHLSSKNEKILYGDILEKLQGEPVSDRERKDLLLLLFPLICPHPGNVIKQVNKKKFSKASYEEIRSTFAKFIPEEKDLQETLCLLRNRALTSGETIQPFIIYTGSQLNVKSAWVIVDQIFYKFNSLCEAVDCTLKIFFALDACYPAPAKTVWGVLAKILLNIGEVGGSAGQFVIDLQTKLSKVVSEPPPPSPPTSEPSSIAPSQVSYATHSQPTVLDSDPFLSVVDSSISEPRNPLSQNFLPLSESLLEPLYNEHLMDISGYKEYIDL</sequence>
<name>A0A9P0FLS8_BRAAE</name>
<evidence type="ECO:0000256" key="1">
    <source>
        <dbReference type="SAM" id="MobiDB-lite"/>
    </source>
</evidence>
<protein>
    <submittedName>
        <fullName evidence="2">Uncharacterized protein</fullName>
    </submittedName>
</protein>
<feature type="compositionally biased region" description="Low complexity" evidence="1">
    <location>
        <begin position="151"/>
        <end position="162"/>
    </location>
</feature>
<feature type="region of interest" description="Disordered" evidence="1">
    <location>
        <begin position="462"/>
        <end position="481"/>
    </location>
</feature>
<gene>
    <name evidence="2" type="ORF">MELIAE_LOCUS10308</name>
</gene>
<proteinExistence type="predicted"/>
<dbReference type="Proteomes" id="UP001154078">
    <property type="component" value="Chromosome 7"/>
</dbReference>